<evidence type="ECO:0000313" key="1">
    <source>
        <dbReference type="EMBL" id="OBV41039.1"/>
    </source>
</evidence>
<organism evidence="1 2">
    <name type="scientific">Janthinobacterium psychrotolerans</name>
    <dbReference type="NCBI Taxonomy" id="1747903"/>
    <lineage>
        <taxon>Bacteria</taxon>
        <taxon>Pseudomonadati</taxon>
        <taxon>Pseudomonadota</taxon>
        <taxon>Betaproteobacteria</taxon>
        <taxon>Burkholderiales</taxon>
        <taxon>Oxalobacteraceae</taxon>
        <taxon>Janthinobacterium</taxon>
    </lineage>
</organism>
<comment type="caution">
    <text evidence="1">The sequence shown here is derived from an EMBL/GenBank/DDBJ whole genome shotgun (WGS) entry which is preliminary data.</text>
</comment>
<protein>
    <submittedName>
        <fullName evidence="1">Uncharacterized protein</fullName>
    </submittedName>
</protein>
<gene>
    <name evidence="1" type="ORF">ASR47_10239</name>
</gene>
<sequence length="248" mass="27958">MSRGAFAKLPSFWVRHPKHFPIGGEGTVPYIDELGNQVHVDGGLAMLQWSQHKGGATAALLILFALAVISNKAQRKDGLRKDETIAATYPDIHAMVPLSRKLISDGLELLVMVKAITKVRDGRRNLFTLNGIDQNGHWCALPQSHLQDGQAQLRRLGHFVDQLRRPSSLHALKLYMLILHFRDRHTNFASIGYEKIQSYTGLRRNDINTAKNLLVSMELLRLVRDDEHARRPSDPHHNRYAVCGLNVS</sequence>
<dbReference type="STRING" id="1747903.ASR47_10239"/>
<reference evidence="1 2" key="1">
    <citation type="submission" date="2016-04" db="EMBL/GenBank/DDBJ databases">
        <title>Draft genome sequence of Janthinobacterium psychrotolerans sp. nov., isolated from freshwater sediments in Denmark.</title>
        <authorList>
            <person name="Gong X."/>
            <person name="Skrivergaard S."/>
            <person name="Korsgaard B.S."/>
            <person name="Schreiber L."/>
            <person name="Marshall I.P."/>
            <person name="Finster K."/>
            <person name="Schramm A."/>
        </authorList>
    </citation>
    <scope>NUCLEOTIDE SEQUENCE [LARGE SCALE GENOMIC DNA]</scope>
    <source>
        <strain evidence="1 2">S3-2</strain>
    </source>
</reference>
<dbReference type="AlphaFoldDB" id="A0A1A7C7P2"/>
<dbReference type="OrthoDB" id="8781825at2"/>
<dbReference type="Proteomes" id="UP000092713">
    <property type="component" value="Unassembled WGS sequence"/>
</dbReference>
<keyword evidence="2" id="KW-1185">Reference proteome</keyword>
<name>A0A1A7C7P2_9BURK</name>
<dbReference type="EMBL" id="LOCQ01000040">
    <property type="protein sequence ID" value="OBV41039.1"/>
    <property type="molecule type" value="Genomic_DNA"/>
</dbReference>
<proteinExistence type="predicted"/>
<dbReference type="RefSeq" id="WP_065306334.1">
    <property type="nucleotide sequence ID" value="NZ_LOCQ01000040.1"/>
</dbReference>
<accession>A0A1A7C7P2</accession>
<evidence type="ECO:0000313" key="2">
    <source>
        <dbReference type="Proteomes" id="UP000092713"/>
    </source>
</evidence>